<gene>
    <name evidence="2" type="ORF">BLNAU_6901</name>
</gene>
<feature type="compositionally biased region" description="Polar residues" evidence="1">
    <location>
        <begin position="123"/>
        <end position="161"/>
    </location>
</feature>
<feature type="region of interest" description="Disordered" evidence="1">
    <location>
        <begin position="123"/>
        <end position="163"/>
    </location>
</feature>
<proteinExistence type="predicted"/>
<evidence type="ECO:0000313" key="3">
    <source>
        <dbReference type="Proteomes" id="UP001281761"/>
    </source>
</evidence>
<sequence>MEGRFEQIANETVEKRQGAEERTAKKTTKNNKMKLKKYMMPKEVKTTEPSQIKKKQERTIALVATLTAYKMAKTIGEEKKEELNQIEKKEEPTVQEIERGCEKNGRKALSLVKAFHFKTQHVPHTTMQQRSQRFRTQLPQPSIQHNRSHQQFPPNQQTICSRSHPRFLGHVLTPLF</sequence>
<dbReference type="Proteomes" id="UP001281761">
    <property type="component" value="Unassembled WGS sequence"/>
</dbReference>
<keyword evidence="3" id="KW-1185">Reference proteome</keyword>
<protein>
    <submittedName>
        <fullName evidence="2">Uncharacterized protein</fullName>
    </submittedName>
</protein>
<evidence type="ECO:0000256" key="1">
    <source>
        <dbReference type="SAM" id="MobiDB-lite"/>
    </source>
</evidence>
<reference evidence="2 3" key="1">
    <citation type="journal article" date="2022" name="bioRxiv">
        <title>Genomics of Preaxostyla Flagellates Illuminates Evolutionary Transitions and the Path Towards Mitochondrial Loss.</title>
        <authorList>
            <person name="Novak L.V.F."/>
            <person name="Treitli S.C."/>
            <person name="Pyrih J."/>
            <person name="Halakuc P."/>
            <person name="Pipaliya S.V."/>
            <person name="Vacek V."/>
            <person name="Brzon O."/>
            <person name="Soukal P."/>
            <person name="Eme L."/>
            <person name="Dacks J.B."/>
            <person name="Karnkowska A."/>
            <person name="Elias M."/>
            <person name="Hampl V."/>
        </authorList>
    </citation>
    <scope>NUCLEOTIDE SEQUENCE [LARGE SCALE GENOMIC DNA]</scope>
    <source>
        <strain evidence="2">NAU3</strain>
        <tissue evidence="2">Gut</tissue>
    </source>
</reference>
<name>A0ABQ9Y384_9EUKA</name>
<dbReference type="EMBL" id="JARBJD010000040">
    <property type="protein sequence ID" value="KAK2958197.1"/>
    <property type="molecule type" value="Genomic_DNA"/>
</dbReference>
<accession>A0ABQ9Y384</accession>
<comment type="caution">
    <text evidence="2">The sequence shown here is derived from an EMBL/GenBank/DDBJ whole genome shotgun (WGS) entry which is preliminary data.</text>
</comment>
<organism evidence="2 3">
    <name type="scientific">Blattamonas nauphoetae</name>
    <dbReference type="NCBI Taxonomy" id="2049346"/>
    <lineage>
        <taxon>Eukaryota</taxon>
        <taxon>Metamonada</taxon>
        <taxon>Preaxostyla</taxon>
        <taxon>Oxymonadida</taxon>
        <taxon>Blattamonas</taxon>
    </lineage>
</organism>
<feature type="compositionally biased region" description="Basic and acidic residues" evidence="1">
    <location>
        <begin position="12"/>
        <end position="24"/>
    </location>
</feature>
<feature type="region of interest" description="Disordered" evidence="1">
    <location>
        <begin position="1"/>
        <end position="31"/>
    </location>
</feature>
<evidence type="ECO:0000313" key="2">
    <source>
        <dbReference type="EMBL" id="KAK2958197.1"/>
    </source>
</evidence>